<name>A0A4Y2IP74_ARAVE</name>
<dbReference type="GO" id="GO:0008270">
    <property type="term" value="F:zinc ion binding"/>
    <property type="evidence" value="ECO:0007669"/>
    <property type="project" value="InterPro"/>
</dbReference>
<dbReference type="EMBL" id="BGPR01002825">
    <property type="protein sequence ID" value="GBM79507.1"/>
    <property type="molecule type" value="Genomic_DNA"/>
</dbReference>
<sequence>MLLRKSGSRRLARSCQSAGANAKQAALIVNLEKIGEKEITVAPHYSLNTTKGVISESEFQSDTEADIMEYLRYQNVSAVKRISIRKDEQYCYNHGKSLPSNASLMVGKRVLQDPLRCYKCQKFGHSVQSCHGNQTCAKCAEIGHANNTCEAAPLCANCKGDHPSYARSFPRWKDEKEIQAVKVKQNVSFREARKIVADRTPKVGVSYASQLKSPFICTCGQTKFSANSAEDRQQDLKLREIPVANPKSKYSSNTNSGGLSNMKKDKSENTLTKSNQSLSRSLIPKISQNLEAEGKVTHPQSKSEEQNVETDKSLQRPSASTSDAKVKKNVIKLEKETKAAKKARISKDRQRDPKLKEALKKRSYSKNDFLTLAGKTNNEDDVDMLKGYPTDDSDILTDFSEDTLLPTPS</sequence>
<dbReference type="Proteomes" id="UP000499080">
    <property type="component" value="Unassembled WGS sequence"/>
</dbReference>
<dbReference type="SUPFAM" id="SSF57756">
    <property type="entry name" value="Retrovirus zinc finger-like domains"/>
    <property type="match status" value="1"/>
</dbReference>
<feature type="compositionally biased region" description="Basic and acidic residues" evidence="1">
    <location>
        <begin position="292"/>
        <end position="314"/>
    </location>
</feature>
<evidence type="ECO:0000313" key="3">
    <source>
        <dbReference type="Proteomes" id="UP000499080"/>
    </source>
</evidence>
<evidence type="ECO:0008006" key="4">
    <source>
        <dbReference type="Google" id="ProtNLM"/>
    </source>
</evidence>
<feature type="compositionally biased region" description="Polar residues" evidence="1">
    <location>
        <begin position="248"/>
        <end position="259"/>
    </location>
</feature>
<dbReference type="InterPro" id="IPR036875">
    <property type="entry name" value="Znf_CCHC_sf"/>
</dbReference>
<dbReference type="OrthoDB" id="4230923at2759"/>
<comment type="caution">
    <text evidence="2">The sequence shown here is derived from an EMBL/GenBank/DDBJ whole genome shotgun (WGS) entry which is preliminary data.</text>
</comment>
<protein>
    <recommendedName>
        <fullName evidence="4">CCHC-type domain-containing protein</fullName>
    </recommendedName>
</protein>
<feature type="region of interest" description="Disordered" evidence="1">
    <location>
        <begin position="239"/>
        <end position="280"/>
    </location>
</feature>
<evidence type="ECO:0000313" key="2">
    <source>
        <dbReference type="EMBL" id="GBM79507.1"/>
    </source>
</evidence>
<dbReference type="Gene3D" id="4.10.60.10">
    <property type="entry name" value="Zinc finger, CCHC-type"/>
    <property type="match status" value="1"/>
</dbReference>
<gene>
    <name evidence="2" type="ORF">AVEN_209485_1</name>
</gene>
<proteinExistence type="predicted"/>
<feature type="compositionally biased region" description="Basic and acidic residues" evidence="1">
    <location>
        <begin position="331"/>
        <end position="360"/>
    </location>
</feature>
<reference evidence="2 3" key="1">
    <citation type="journal article" date="2019" name="Sci. Rep.">
        <title>Orb-weaving spider Araneus ventricosus genome elucidates the spidroin gene catalogue.</title>
        <authorList>
            <person name="Kono N."/>
            <person name="Nakamura H."/>
            <person name="Ohtoshi R."/>
            <person name="Moran D.A.P."/>
            <person name="Shinohara A."/>
            <person name="Yoshida Y."/>
            <person name="Fujiwara M."/>
            <person name="Mori M."/>
            <person name="Tomita M."/>
            <person name="Arakawa K."/>
        </authorList>
    </citation>
    <scope>NUCLEOTIDE SEQUENCE [LARGE SCALE GENOMIC DNA]</scope>
</reference>
<feature type="region of interest" description="Disordered" evidence="1">
    <location>
        <begin position="386"/>
        <end position="409"/>
    </location>
</feature>
<accession>A0A4Y2IP74</accession>
<feature type="compositionally biased region" description="Polar residues" evidence="1">
    <location>
        <begin position="269"/>
        <end position="280"/>
    </location>
</feature>
<feature type="region of interest" description="Disordered" evidence="1">
    <location>
        <begin position="292"/>
        <end position="361"/>
    </location>
</feature>
<evidence type="ECO:0000256" key="1">
    <source>
        <dbReference type="SAM" id="MobiDB-lite"/>
    </source>
</evidence>
<feature type="compositionally biased region" description="Acidic residues" evidence="1">
    <location>
        <begin position="391"/>
        <end position="401"/>
    </location>
</feature>
<dbReference type="GO" id="GO:0003676">
    <property type="term" value="F:nucleic acid binding"/>
    <property type="evidence" value="ECO:0007669"/>
    <property type="project" value="InterPro"/>
</dbReference>
<dbReference type="AlphaFoldDB" id="A0A4Y2IP74"/>
<keyword evidence="3" id="KW-1185">Reference proteome</keyword>
<organism evidence="2 3">
    <name type="scientific">Araneus ventricosus</name>
    <name type="common">Orbweaver spider</name>
    <name type="synonym">Epeira ventricosa</name>
    <dbReference type="NCBI Taxonomy" id="182803"/>
    <lineage>
        <taxon>Eukaryota</taxon>
        <taxon>Metazoa</taxon>
        <taxon>Ecdysozoa</taxon>
        <taxon>Arthropoda</taxon>
        <taxon>Chelicerata</taxon>
        <taxon>Arachnida</taxon>
        <taxon>Araneae</taxon>
        <taxon>Araneomorphae</taxon>
        <taxon>Entelegynae</taxon>
        <taxon>Araneoidea</taxon>
        <taxon>Araneidae</taxon>
        <taxon>Araneus</taxon>
    </lineage>
</organism>